<dbReference type="InterPro" id="IPR029063">
    <property type="entry name" value="SAM-dependent_MTases_sf"/>
</dbReference>
<dbReference type="GO" id="GO:0008168">
    <property type="term" value="F:methyltransferase activity"/>
    <property type="evidence" value="ECO:0007669"/>
    <property type="project" value="UniProtKB-KW"/>
</dbReference>
<dbReference type="Pfam" id="PF13649">
    <property type="entry name" value="Methyltransf_25"/>
    <property type="match status" value="1"/>
</dbReference>
<evidence type="ECO:0000313" key="3">
    <source>
        <dbReference type="Proteomes" id="UP001275436"/>
    </source>
</evidence>
<comment type="caution">
    <text evidence="2">The sequence shown here is derived from an EMBL/GenBank/DDBJ whole genome shotgun (WGS) entry which is preliminary data.</text>
</comment>
<feature type="domain" description="Methyltransferase" evidence="1">
    <location>
        <begin position="53"/>
        <end position="154"/>
    </location>
</feature>
<organism evidence="2 3">
    <name type="scientific">Oceanobacillus kimchii</name>
    <dbReference type="NCBI Taxonomy" id="746691"/>
    <lineage>
        <taxon>Bacteria</taxon>
        <taxon>Bacillati</taxon>
        <taxon>Bacillota</taxon>
        <taxon>Bacilli</taxon>
        <taxon>Bacillales</taxon>
        <taxon>Bacillaceae</taxon>
        <taxon>Oceanobacillus</taxon>
    </lineage>
</organism>
<dbReference type="RefSeq" id="WP_069686176.1">
    <property type="nucleotide sequence ID" value="NZ_BSKO01000001.1"/>
</dbReference>
<evidence type="ECO:0000313" key="2">
    <source>
        <dbReference type="EMBL" id="GLO64570.1"/>
    </source>
</evidence>
<dbReference type="Gene3D" id="3.40.50.150">
    <property type="entry name" value="Vaccinia Virus protein VP39"/>
    <property type="match status" value="1"/>
</dbReference>
<gene>
    <name evidence="2" type="ORF">MACH08_03540</name>
</gene>
<dbReference type="Proteomes" id="UP001275436">
    <property type="component" value="Unassembled WGS sequence"/>
</dbReference>
<dbReference type="EMBL" id="BSKO01000001">
    <property type="protein sequence ID" value="GLO64570.1"/>
    <property type="molecule type" value="Genomic_DNA"/>
</dbReference>
<proteinExistence type="predicted"/>
<dbReference type="InterPro" id="IPR041698">
    <property type="entry name" value="Methyltransf_25"/>
</dbReference>
<dbReference type="GO" id="GO:0032259">
    <property type="term" value="P:methylation"/>
    <property type="evidence" value="ECO:0007669"/>
    <property type="project" value="UniProtKB-KW"/>
</dbReference>
<keyword evidence="2" id="KW-0808">Transferase</keyword>
<name>A0ABQ5THH3_9BACI</name>
<sequence>MDRIAKIRLEEKLYHDHCYEKFALFEKGSWLYKPVQTVLDIIPYFKGVEPLEVLDLGAGVGRNSIPIAEAISIRTGCITCVDLLDSAIEKLKEYSKIYQVEDRIQVVKQDIATFQIKPNTYDFIIAVSSLEHVRTESELDYVLHGMAEGTKQKGINCIIINSEVEEVDIKTGLHLEAQMEVNLRTADMTNKLKKAYQSWSVMKHVVKPLEYTIERQGKPVLMKTKAITYVVKNDARL</sequence>
<dbReference type="SUPFAM" id="SSF53335">
    <property type="entry name" value="S-adenosyl-L-methionine-dependent methyltransferases"/>
    <property type="match status" value="1"/>
</dbReference>
<keyword evidence="2" id="KW-0489">Methyltransferase</keyword>
<dbReference type="CDD" id="cd02440">
    <property type="entry name" value="AdoMet_MTases"/>
    <property type="match status" value="1"/>
</dbReference>
<protein>
    <submittedName>
        <fullName evidence="2">Methyltransferase</fullName>
    </submittedName>
</protein>
<accession>A0ABQ5THH3</accession>
<keyword evidence="3" id="KW-1185">Reference proteome</keyword>
<evidence type="ECO:0000259" key="1">
    <source>
        <dbReference type="Pfam" id="PF13649"/>
    </source>
</evidence>
<reference evidence="2 3" key="1">
    <citation type="submission" date="2023-02" db="EMBL/GenBank/DDBJ databases">
        <title>Oceanobacillus kimchii IFOP_LL358 isolated form Alexandrium catenella lab strain.</title>
        <authorList>
            <person name="Gajardo G."/>
            <person name="Ueki S."/>
            <person name="Maruyama F."/>
        </authorList>
    </citation>
    <scope>NUCLEOTIDE SEQUENCE [LARGE SCALE GENOMIC DNA]</scope>
    <source>
        <strain evidence="2 3">IFOP_LL358</strain>
    </source>
</reference>